<dbReference type="InterPro" id="IPR038502">
    <property type="entry name" value="M1_LTA-4_hydro/amino_C_sf"/>
</dbReference>
<evidence type="ECO:0000256" key="9">
    <source>
        <dbReference type="PIRSR" id="PIRSR634015-1"/>
    </source>
</evidence>
<dbReference type="GO" id="GO:0008270">
    <property type="term" value="F:zinc ion binding"/>
    <property type="evidence" value="ECO:0007669"/>
    <property type="project" value="InterPro"/>
</dbReference>
<dbReference type="InterPro" id="IPR027268">
    <property type="entry name" value="Peptidase_M4/M1_CTD_sf"/>
</dbReference>
<dbReference type="Gene3D" id="3.30.2010.30">
    <property type="match status" value="1"/>
</dbReference>
<dbReference type="SMART" id="SM01263">
    <property type="entry name" value="Leuk-A4-hydro_C"/>
    <property type="match status" value="1"/>
</dbReference>
<feature type="binding site" evidence="10">
    <location>
        <position position="324"/>
    </location>
    <ligand>
        <name>Zn(2+)</name>
        <dbReference type="ChEBI" id="CHEBI:29105"/>
        <note>catalytic</note>
    </ligand>
</feature>
<dbReference type="InterPro" id="IPR015211">
    <property type="entry name" value="Peptidase_M1_C"/>
</dbReference>
<evidence type="ECO:0000256" key="3">
    <source>
        <dbReference type="ARBA" id="ARBA00022490"/>
    </source>
</evidence>
<dbReference type="FunFam" id="3.30.2010.30:FF:000001">
    <property type="entry name" value="Leukotriene A(4) hydrolase"/>
    <property type="match status" value="1"/>
</dbReference>
<evidence type="ECO:0000256" key="8">
    <source>
        <dbReference type="ARBA" id="ARBA00023049"/>
    </source>
</evidence>
<evidence type="ECO:0000256" key="10">
    <source>
        <dbReference type="PIRSR" id="PIRSR634015-3"/>
    </source>
</evidence>
<evidence type="ECO:0000313" key="12">
    <source>
        <dbReference type="EMBL" id="JAG93466.1"/>
    </source>
</evidence>
<keyword evidence="8" id="KW-0482">Metalloprotease</keyword>
<dbReference type="Pfam" id="PF01433">
    <property type="entry name" value="Peptidase_M1"/>
    <property type="match status" value="1"/>
</dbReference>
<dbReference type="SUPFAM" id="SSF63737">
    <property type="entry name" value="Leukotriene A4 hydrolase N-terminal domain"/>
    <property type="match status" value="1"/>
</dbReference>
<evidence type="ECO:0000256" key="6">
    <source>
        <dbReference type="ARBA" id="ARBA00022801"/>
    </source>
</evidence>
<feature type="binding site" evidence="10">
    <location>
        <position position="301"/>
    </location>
    <ligand>
        <name>Zn(2+)</name>
        <dbReference type="ChEBI" id="CHEBI:29105"/>
        <note>catalytic</note>
    </ligand>
</feature>
<feature type="domain" description="Peptidase M1 leukotriene A4 hydrolase/aminopeptidase C-terminal" evidence="11">
    <location>
        <begin position="465"/>
        <end position="605"/>
    </location>
</feature>
<protein>
    <recommendedName>
        <fullName evidence="11">Peptidase M1 leukotriene A4 hydrolase/aminopeptidase C-terminal domain-containing protein</fullName>
    </recommendedName>
</protein>
<name>A0A0D6QSR6_ARACU</name>
<dbReference type="InterPro" id="IPR049980">
    <property type="entry name" value="LTA4H_cat"/>
</dbReference>
<dbReference type="CDD" id="cd09599">
    <property type="entry name" value="M1_LTA4H"/>
    <property type="match status" value="1"/>
</dbReference>
<dbReference type="SUPFAM" id="SSF48371">
    <property type="entry name" value="ARM repeat"/>
    <property type="match status" value="1"/>
</dbReference>
<dbReference type="PRINTS" id="PR00756">
    <property type="entry name" value="ALADIPTASE"/>
</dbReference>
<evidence type="ECO:0000256" key="7">
    <source>
        <dbReference type="ARBA" id="ARBA00022833"/>
    </source>
</evidence>
<dbReference type="PANTHER" id="PTHR45726:SF3">
    <property type="entry name" value="LEUKOTRIENE A-4 HYDROLASE"/>
    <property type="match status" value="1"/>
</dbReference>
<reference evidence="12" key="1">
    <citation type="submission" date="2015-03" db="EMBL/GenBank/DDBJ databases">
        <title>A transcriptome of Araucaria cunninghamii, an australian fine timber species.</title>
        <authorList>
            <person name="Jing Yi C.J.Y."/>
            <person name="Yin San L.Y.S."/>
            <person name="Abdul Karim S.S."/>
            <person name="Wan Azmi N.N."/>
            <person name="Hercus R.R."/>
            <person name="Croft L.L."/>
        </authorList>
    </citation>
    <scope>NUCLEOTIDE SEQUENCE</scope>
    <source>
        <strain evidence="12">MI0301</strain>
        <tissue evidence="12">Leaf</tissue>
    </source>
</reference>
<dbReference type="Pfam" id="PF09127">
    <property type="entry name" value="Leuk-A4-hydro_C"/>
    <property type="match status" value="1"/>
</dbReference>
<dbReference type="InterPro" id="IPR014782">
    <property type="entry name" value="Peptidase_M1_dom"/>
</dbReference>
<dbReference type="EMBL" id="GCKF01046742">
    <property type="protein sequence ID" value="JAG93466.1"/>
    <property type="molecule type" value="Transcribed_RNA"/>
</dbReference>
<comment type="similarity">
    <text evidence="2">Belongs to the peptidase M1 family.</text>
</comment>
<dbReference type="Gene3D" id="1.10.390.10">
    <property type="entry name" value="Neutral Protease Domain 2"/>
    <property type="match status" value="1"/>
</dbReference>
<comment type="cofactor">
    <cofactor evidence="10">
        <name>Zn(2+)</name>
        <dbReference type="ChEBI" id="CHEBI:29105"/>
    </cofactor>
    <text evidence="10">Binds 1 zinc ion per subunit.</text>
</comment>
<sequence>MAPLDPHSFTDSTHPLTTHVDLSLFLQFDTRTIDGAATYKLQRPHIGDLFLDTRSLKIQDVTDPSSNPLSFSLQTSDPIKGTLLRITLKGQASFHIKFTTHPSASALQWLKPPQTAGKKLPYVYTQCHAIHARSIFPCQDTPRARIRYSARLNIPDQMTGAMSAAHGGRATPCAGEAMGACRDEEWVAHGRVVEHFSMAQPIPPYLFAFVVGNIVYKEVGPRTRVYCEAGPVLDAAAKEFEPVEAMIQQAEGLFGDYEWERFDLLVLPPSFPYAGMENPRLVFLTPTAIVGDTSGSHLVAHELAHSWTGNLVTNASHNDFWLNEGFTTYAERRIVEVVHGKERAELSIGVGCAVLREDVEMCKDNVGITKLKTNQEGINPDNIFRIVPYEKGFQFLWRVERQVGRPAFDKFLKKYIANFKFQSIDTETFIDFLKKNLPGIEKEVDLEVWVYGTGIPPDFMEPVSTIHNKVLAVSHNAAAGQMPSDDEVSNWKGLEWQLFFNNLPNKLEESQVSALDKRFQFSESNNWDVKVLFLKIVAYSGYKPLFGKIENCLKEAGRRKYLKPLYMGLVQGNAGEEGKEFARQVFEEARDTYHPISQKVIESIFSKYA</sequence>
<feature type="binding site" evidence="10">
    <location>
        <position position="305"/>
    </location>
    <ligand>
        <name>Zn(2+)</name>
        <dbReference type="ChEBI" id="CHEBI:29105"/>
        <note>catalytic</note>
    </ligand>
</feature>
<keyword evidence="4" id="KW-0645">Protease</keyword>
<dbReference type="Gene3D" id="2.60.40.1730">
    <property type="entry name" value="tricorn interacting facor f3 domain"/>
    <property type="match status" value="1"/>
</dbReference>
<evidence type="ECO:0000256" key="2">
    <source>
        <dbReference type="ARBA" id="ARBA00010136"/>
    </source>
</evidence>
<dbReference type="AlphaFoldDB" id="A0A0D6QSR6"/>
<evidence type="ECO:0000259" key="11">
    <source>
        <dbReference type="SMART" id="SM01263"/>
    </source>
</evidence>
<evidence type="ECO:0000256" key="4">
    <source>
        <dbReference type="ARBA" id="ARBA00022670"/>
    </source>
</evidence>
<dbReference type="Pfam" id="PF17900">
    <property type="entry name" value="Peptidase_M1_N"/>
    <property type="match status" value="1"/>
</dbReference>
<dbReference type="InterPro" id="IPR034015">
    <property type="entry name" value="M1_LTA4H"/>
</dbReference>
<dbReference type="InterPro" id="IPR042097">
    <property type="entry name" value="Aminopeptidase_N-like_N_sf"/>
</dbReference>
<dbReference type="MEROPS" id="M01.A26"/>
<dbReference type="InterPro" id="IPR016024">
    <property type="entry name" value="ARM-type_fold"/>
</dbReference>
<dbReference type="GO" id="GO:0005829">
    <property type="term" value="C:cytosol"/>
    <property type="evidence" value="ECO:0007669"/>
    <property type="project" value="TreeGrafter"/>
</dbReference>
<evidence type="ECO:0000256" key="1">
    <source>
        <dbReference type="ARBA" id="ARBA00004496"/>
    </source>
</evidence>
<keyword evidence="7 10" id="KW-0862">Zinc</keyword>
<dbReference type="Gene3D" id="1.25.40.320">
    <property type="entry name" value="Peptidase M1, leukotriene A4 hydrolase/aminopeptidase C-terminal domain"/>
    <property type="match status" value="1"/>
</dbReference>
<dbReference type="InterPro" id="IPR045357">
    <property type="entry name" value="Aminopeptidase_N-like_N"/>
</dbReference>
<keyword evidence="6" id="KW-0378">Hydrolase</keyword>
<comment type="subcellular location">
    <subcellularLocation>
        <location evidence="1">Cytoplasm</location>
    </subcellularLocation>
</comment>
<dbReference type="GO" id="GO:0006508">
    <property type="term" value="P:proteolysis"/>
    <property type="evidence" value="ECO:0007669"/>
    <property type="project" value="UniProtKB-KW"/>
</dbReference>
<dbReference type="GO" id="GO:0008237">
    <property type="term" value="F:metallopeptidase activity"/>
    <property type="evidence" value="ECO:0007669"/>
    <property type="project" value="UniProtKB-KW"/>
</dbReference>
<dbReference type="PANTHER" id="PTHR45726">
    <property type="entry name" value="LEUKOTRIENE A-4 HYDROLASE"/>
    <property type="match status" value="1"/>
</dbReference>
<proteinExistence type="inferred from homology"/>
<feature type="active site" description="Proton donor" evidence="9">
    <location>
        <position position="389"/>
    </location>
</feature>
<dbReference type="SUPFAM" id="SSF55486">
    <property type="entry name" value="Metalloproteases ('zincins'), catalytic domain"/>
    <property type="match status" value="1"/>
</dbReference>
<dbReference type="InterPro" id="IPR001930">
    <property type="entry name" value="Peptidase_M1"/>
</dbReference>
<evidence type="ECO:0000256" key="5">
    <source>
        <dbReference type="ARBA" id="ARBA00022723"/>
    </source>
</evidence>
<keyword evidence="3" id="KW-0963">Cytoplasm</keyword>
<organism evidence="12">
    <name type="scientific">Araucaria cunninghamii</name>
    <name type="common">Hoop pine</name>
    <name type="synonym">Moreton Bay pine</name>
    <dbReference type="NCBI Taxonomy" id="56994"/>
    <lineage>
        <taxon>Eukaryota</taxon>
        <taxon>Viridiplantae</taxon>
        <taxon>Streptophyta</taxon>
        <taxon>Embryophyta</taxon>
        <taxon>Tracheophyta</taxon>
        <taxon>Spermatophyta</taxon>
        <taxon>Pinopsida</taxon>
        <taxon>Pinidae</taxon>
        <taxon>Conifers II</taxon>
        <taxon>Araucariales</taxon>
        <taxon>Araucariaceae</taxon>
        <taxon>Araucaria</taxon>
    </lineage>
</organism>
<keyword evidence="5 10" id="KW-0479">Metal-binding</keyword>
<feature type="active site" description="Proton acceptor" evidence="9">
    <location>
        <position position="302"/>
    </location>
</feature>
<accession>A0A0D6QSR6</accession>